<comment type="caution">
    <text evidence="2">The sequence shown here is derived from an EMBL/GenBank/DDBJ whole genome shotgun (WGS) entry which is preliminary data.</text>
</comment>
<evidence type="ECO:0000256" key="1">
    <source>
        <dbReference type="SAM" id="MobiDB-lite"/>
    </source>
</evidence>
<dbReference type="Proteomes" id="UP001469553">
    <property type="component" value="Unassembled WGS sequence"/>
</dbReference>
<organism evidence="2 3">
    <name type="scientific">Ameca splendens</name>
    <dbReference type="NCBI Taxonomy" id="208324"/>
    <lineage>
        <taxon>Eukaryota</taxon>
        <taxon>Metazoa</taxon>
        <taxon>Chordata</taxon>
        <taxon>Craniata</taxon>
        <taxon>Vertebrata</taxon>
        <taxon>Euteleostomi</taxon>
        <taxon>Actinopterygii</taxon>
        <taxon>Neopterygii</taxon>
        <taxon>Teleostei</taxon>
        <taxon>Neoteleostei</taxon>
        <taxon>Acanthomorphata</taxon>
        <taxon>Ovalentaria</taxon>
        <taxon>Atherinomorphae</taxon>
        <taxon>Cyprinodontiformes</taxon>
        <taxon>Goodeidae</taxon>
        <taxon>Ameca</taxon>
    </lineage>
</organism>
<dbReference type="EMBL" id="JAHRIP010075972">
    <property type="protein sequence ID" value="MEQ2310715.1"/>
    <property type="molecule type" value="Genomic_DNA"/>
</dbReference>
<keyword evidence="3" id="KW-1185">Reference proteome</keyword>
<gene>
    <name evidence="2" type="ORF">AMECASPLE_011965</name>
</gene>
<feature type="region of interest" description="Disordered" evidence="1">
    <location>
        <begin position="63"/>
        <end position="120"/>
    </location>
</feature>
<accession>A0ABV0ZYT2</accession>
<name>A0ABV0ZYT2_9TELE</name>
<protein>
    <submittedName>
        <fullName evidence="2">Uncharacterized protein</fullName>
    </submittedName>
</protein>
<feature type="compositionally biased region" description="Polar residues" evidence="1">
    <location>
        <begin position="111"/>
        <end position="120"/>
    </location>
</feature>
<reference evidence="2 3" key="1">
    <citation type="submission" date="2021-06" db="EMBL/GenBank/DDBJ databases">
        <authorList>
            <person name="Palmer J.M."/>
        </authorList>
    </citation>
    <scope>NUCLEOTIDE SEQUENCE [LARGE SCALE GENOMIC DNA]</scope>
    <source>
        <strain evidence="2 3">AS_MEX2019</strain>
        <tissue evidence="2">Muscle</tissue>
    </source>
</reference>
<feature type="compositionally biased region" description="Pro residues" evidence="1">
    <location>
        <begin position="68"/>
        <end position="78"/>
    </location>
</feature>
<evidence type="ECO:0000313" key="3">
    <source>
        <dbReference type="Proteomes" id="UP001469553"/>
    </source>
</evidence>
<sequence length="120" mass="13530">MDVIHSHSRYILYTPRSRCQYPIGATSPWTQKVVHFHPGVETGRPPQPLNLVRASPGLCLKLTDPCLDPDPPPRPQSPTTPILIQRGVHVQKRGLHGPNQSANHSRHRMKQSQPPNEFRS</sequence>
<proteinExistence type="predicted"/>
<evidence type="ECO:0000313" key="2">
    <source>
        <dbReference type="EMBL" id="MEQ2310715.1"/>
    </source>
</evidence>